<sequence length="377" mass="42647">LSANIQEKLVVKQEVPGDQSPGVNHEDPEIFHIKEEHEERQHDVKDQTDANRFPLAAALVKSQDDEEKPLFSELHQIGDQDLPTSSSAEQMKAEPDEEDYVGAESYRKADLNTHGDTCNSSETEDSKEDDVNHPDCGSETEDSNDDWKESRTQTGRAQLTAVHSKVEGVCFLHSNHLNKMTLRMRAWQKRKRELDLFRRYSDDEDEHRGIENNCHSKHHECESYNLTSQAEDDEENQDLVTGSKRSRTKKGKPEGFVRSGVKLPDYPAAPNKLQSIHNTNILNNVCSETKPQITFWKPSPALQDLKRRHPAFNMQAQLLSAGTSQCPDLSMQYQVVQGMKFLMVITTGKKTGEDTASVAVSFFWLVSSTYGWPTSMG</sequence>
<name>A0ABU7AGL4_9TELE</name>
<reference evidence="2 3" key="1">
    <citation type="submission" date="2021-07" db="EMBL/GenBank/DDBJ databases">
        <authorList>
            <person name="Palmer J.M."/>
        </authorList>
    </citation>
    <scope>NUCLEOTIDE SEQUENCE [LARGE SCALE GENOMIC DNA]</scope>
    <source>
        <strain evidence="2 3">AT_MEX2019</strain>
        <tissue evidence="2">Muscle</tissue>
    </source>
</reference>
<evidence type="ECO:0000256" key="1">
    <source>
        <dbReference type="SAM" id="MobiDB-lite"/>
    </source>
</evidence>
<protein>
    <submittedName>
        <fullName evidence="2">Uncharacterized protein</fullName>
    </submittedName>
</protein>
<feature type="region of interest" description="Disordered" evidence="1">
    <location>
        <begin position="1"/>
        <end position="28"/>
    </location>
</feature>
<organism evidence="2 3">
    <name type="scientific">Ataeniobius toweri</name>
    <dbReference type="NCBI Taxonomy" id="208326"/>
    <lineage>
        <taxon>Eukaryota</taxon>
        <taxon>Metazoa</taxon>
        <taxon>Chordata</taxon>
        <taxon>Craniata</taxon>
        <taxon>Vertebrata</taxon>
        <taxon>Euteleostomi</taxon>
        <taxon>Actinopterygii</taxon>
        <taxon>Neopterygii</taxon>
        <taxon>Teleostei</taxon>
        <taxon>Neoteleostei</taxon>
        <taxon>Acanthomorphata</taxon>
        <taxon>Ovalentaria</taxon>
        <taxon>Atherinomorphae</taxon>
        <taxon>Cyprinodontiformes</taxon>
        <taxon>Goodeidae</taxon>
        <taxon>Ataeniobius</taxon>
    </lineage>
</organism>
<keyword evidence="3" id="KW-1185">Reference proteome</keyword>
<evidence type="ECO:0000313" key="3">
    <source>
        <dbReference type="Proteomes" id="UP001345963"/>
    </source>
</evidence>
<gene>
    <name evidence="2" type="ORF">ATANTOWER_017582</name>
</gene>
<feature type="region of interest" description="Disordered" evidence="1">
    <location>
        <begin position="59"/>
        <end position="158"/>
    </location>
</feature>
<proteinExistence type="predicted"/>
<dbReference type="Proteomes" id="UP001345963">
    <property type="component" value="Unassembled WGS sequence"/>
</dbReference>
<accession>A0ABU7AGL4</accession>
<feature type="region of interest" description="Disordered" evidence="1">
    <location>
        <begin position="225"/>
        <end position="260"/>
    </location>
</feature>
<dbReference type="EMBL" id="JAHUTI010013468">
    <property type="protein sequence ID" value="MED6237005.1"/>
    <property type="molecule type" value="Genomic_DNA"/>
</dbReference>
<evidence type="ECO:0000313" key="2">
    <source>
        <dbReference type="EMBL" id="MED6237005.1"/>
    </source>
</evidence>
<feature type="non-terminal residue" evidence="2">
    <location>
        <position position="1"/>
    </location>
</feature>
<comment type="caution">
    <text evidence="2">The sequence shown here is derived from an EMBL/GenBank/DDBJ whole genome shotgun (WGS) entry which is preliminary data.</text>
</comment>